<accession>A0A4Z2DC07</accession>
<dbReference type="AlphaFoldDB" id="A0A4Z2DC07"/>
<evidence type="ECO:0000256" key="1">
    <source>
        <dbReference type="SAM" id="MobiDB-lite"/>
    </source>
</evidence>
<dbReference type="OrthoDB" id="10595816at2759"/>
<proteinExistence type="predicted"/>
<name>A0A4Z2DC07_SCHJA</name>
<dbReference type="Proteomes" id="UP000311919">
    <property type="component" value="Unassembled WGS sequence"/>
</dbReference>
<sequence length="251" mass="28333">MRNLELLYCSQESNKHCWNGSSFSPYTREVPEFTVDGQSNNPEVKIVNNDSKLELLKEKNVIRSGKPEEKNIPKVNATGDIPSNNFLDNQEVLHKDDLFTLESSGIHPSFTSTEFELIPPNYFRETNNRQEGITSDALSNRIVVQGCFVDDEDCELHLPVSSVNSNVNEKHKDNKSLDSSYNQLEDNKTEKTPNVIPLPSVDISNSTILNSLTNSRIQKNIGFNKKSYSVLIYFACISTIDLVHLCIYNIG</sequence>
<gene>
    <name evidence="2" type="ORF">EWB00_002522</name>
</gene>
<evidence type="ECO:0000313" key="2">
    <source>
        <dbReference type="EMBL" id="TNN13969.1"/>
    </source>
</evidence>
<reference evidence="2 3" key="1">
    <citation type="submission" date="2019-03" db="EMBL/GenBank/DDBJ databases">
        <title>An improved genome assembly of the fluke Schistosoma japonicum.</title>
        <authorList>
            <person name="Hu W."/>
            <person name="Luo F."/>
            <person name="Yin M."/>
            <person name="Mo X."/>
            <person name="Sun C."/>
            <person name="Wu Q."/>
            <person name="Zhu B."/>
            <person name="Xiang M."/>
            <person name="Wang J."/>
            <person name="Wang Y."/>
            <person name="Zhang T."/>
            <person name="Xu B."/>
            <person name="Zheng H."/>
            <person name="Feng Z."/>
        </authorList>
    </citation>
    <scope>NUCLEOTIDE SEQUENCE [LARGE SCALE GENOMIC DNA]</scope>
    <source>
        <strain evidence="2">HuSjv2</strain>
        <tissue evidence="2">Worms</tissue>
    </source>
</reference>
<comment type="caution">
    <text evidence="2">The sequence shown here is derived from an EMBL/GenBank/DDBJ whole genome shotgun (WGS) entry which is preliminary data.</text>
</comment>
<feature type="region of interest" description="Disordered" evidence="1">
    <location>
        <begin position="167"/>
        <end position="192"/>
    </location>
</feature>
<dbReference type="EMBL" id="SKCS01000181">
    <property type="protein sequence ID" value="TNN13969.1"/>
    <property type="molecule type" value="Genomic_DNA"/>
</dbReference>
<keyword evidence="3" id="KW-1185">Reference proteome</keyword>
<evidence type="ECO:0000313" key="3">
    <source>
        <dbReference type="Proteomes" id="UP000311919"/>
    </source>
</evidence>
<organism evidence="2 3">
    <name type="scientific">Schistosoma japonicum</name>
    <name type="common">Blood fluke</name>
    <dbReference type="NCBI Taxonomy" id="6182"/>
    <lineage>
        <taxon>Eukaryota</taxon>
        <taxon>Metazoa</taxon>
        <taxon>Spiralia</taxon>
        <taxon>Lophotrochozoa</taxon>
        <taxon>Platyhelminthes</taxon>
        <taxon>Trematoda</taxon>
        <taxon>Digenea</taxon>
        <taxon>Strigeidida</taxon>
        <taxon>Schistosomatoidea</taxon>
        <taxon>Schistosomatidae</taxon>
        <taxon>Schistosoma</taxon>
    </lineage>
</organism>
<dbReference type="STRING" id="6182.A0A4Z2DC07"/>
<protein>
    <submittedName>
        <fullName evidence="2">Uncharacterized protein</fullName>
    </submittedName>
</protein>